<comment type="similarity">
    <text evidence="1">Belongs to the TrpF family.</text>
</comment>
<proteinExistence type="inferred from homology"/>
<dbReference type="Proteomes" id="UP001489004">
    <property type="component" value="Unassembled WGS sequence"/>
</dbReference>
<evidence type="ECO:0000256" key="1">
    <source>
        <dbReference type="ARBA" id="ARBA00007571"/>
    </source>
</evidence>
<name>A0AAW1PLB2_9CHLO</name>
<keyword evidence="4" id="KW-1185">Reference proteome</keyword>
<protein>
    <recommendedName>
        <fullName evidence="5">Phosphoribosylanthranilate isomerase</fullName>
    </recommendedName>
</protein>
<dbReference type="GO" id="GO:0000162">
    <property type="term" value="P:L-tryptophan biosynthetic process"/>
    <property type="evidence" value="ECO:0007669"/>
    <property type="project" value="InterPro"/>
</dbReference>
<evidence type="ECO:0000313" key="3">
    <source>
        <dbReference type="EMBL" id="KAK9810231.1"/>
    </source>
</evidence>
<sequence length="98" mass="9769">MLGSLISPAKSGFCAPRATVTRVAKLHNKHQCARCEAAAPPPGAHSSGHSSGQSRSGAQTLIKICGITTLQDAELAAAAGADLIGMIILSAGGWTGCS</sequence>
<comment type="caution">
    <text evidence="3">The sequence shown here is derived from an EMBL/GenBank/DDBJ whole genome shotgun (WGS) entry which is preliminary data.</text>
</comment>
<evidence type="ECO:0000256" key="2">
    <source>
        <dbReference type="SAM" id="MobiDB-lite"/>
    </source>
</evidence>
<dbReference type="InterPro" id="IPR044643">
    <property type="entry name" value="TrpF_fam"/>
</dbReference>
<dbReference type="EMBL" id="JALJOR010000010">
    <property type="protein sequence ID" value="KAK9810231.1"/>
    <property type="molecule type" value="Genomic_DNA"/>
</dbReference>
<dbReference type="AlphaFoldDB" id="A0AAW1PLB2"/>
<dbReference type="GO" id="GO:0004640">
    <property type="term" value="F:phosphoribosylanthranilate isomerase activity"/>
    <property type="evidence" value="ECO:0007669"/>
    <property type="project" value="InterPro"/>
</dbReference>
<dbReference type="PANTHER" id="PTHR42894">
    <property type="entry name" value="N-(5'-PHOSPHORIBOSYL)ANTHRANILATE ISOMERASE"/>
    <property type="match status" value="1"/>
</dbReference>
<organism evidence="3 4">
    <name type="scientific">[Myrmecia] bisecta</name>
    <dbReference type="NCBI Taxonomy" id="41462"/>
    <lineage>
        <taxon>Eukaryota</taxon>
        <taxon>Viridiplantae</taxon>
        <taxon>Chlorophyta</taxon>
        <taxon>core chlorophytes</taxon>
        <taxon>Trebouxiophyceae</taxon>
        <taxon>Trebouxiales</taxon>
        <taxon>Trebouxiaceae</taxon>
        <taxon>Myrmecia</taxon>
    </lineage>
</organism>
<evidence type="ECO:0008006" key="5">
    <source>
        <dbReference type="Google" id="ProtNLM"/>
    </source>
</evidence>
<dbReference type="SUPFAM" id="SSF51366">
    <property type="entry name" value="Ribulose-phoshate binding barrel"/>
    <property type="match status" value="1"/>
</dbReference>
<accession>A0AAW1PLB2</accession>
<dbReference type="Gene3D" id="3.20.20.70">
    <property type="entry name" value="Aldolase class I"/>
    <property type="match status" value="1"/>
</dbReference>
<evidence type="ECO:0000313" key="4">
    <source>
        <dbReference type="Proteomes" id="UP001489004"/>
    </source>
</evidence>
<dbReference type="InterPro" id="IPR013785">
    <property type="entry name" value="Aldolase_TIM"/>
</dbReference>
<reference evidence="3 4" key="1">
    <citation type="journal article" date="2024" name="Nat. Commun.">
        <title>Phylogenomics reveals the evolutionary origins of lichenization in chlorophyte algae.</title>
        <authorList>
            <person name="Puginier C."/>
            <person name="Libourel C."/>
            <person name="Otte J."/>
            <person name="Skaloud P."/>
            <person name="Haon M."/>
            <person name="Grisel S."/>
            <person name="Petersen M."/>
            <person name="Berrin J.G."/>
            <person name="Delaux P.M."/>
            <person name="Dal Grande F."/>
            <person name="Keller J."/>
        </authorList>
    </citation>
    <scope>NUCLEOTIDE SEQUENCE [LARGE SCALE GENOMIC DNA]</scope>
    <source>
        <strain evidence="3 4">SAG 2043</strain>
    </source>
</reference>
<dbReference type="PANTHER" id="PTHR42894:SF1">
    <property type="entry name" value="N-(5'-PHOSPHORIBOSYL)ANTHRANILATE ISOMERASE"/>
    <property type="match status" value="1"/>
</dbReference>
<feature type="region of interest" description="Disordered" evidence="2">
    <location>
        <begin position="36"/>
        <end position="55"/>
    </location>
</feature>
<feature type="compositionally biased region" description="Low complexity" evidence="2">
    <location>
        <begin position="44"/>
        <end position="55"/>
    </location>
</feature>
<gene>
    <name evidence="3" type="ORF">WJX72_007026</name>
</gene>
<dbReference type="InterPro" id="IPR011060">
    <property type="entry name" value="RibuloseP-bd_barrel"/>
</dbReference>